<proteinExistence type="inferred from homology"/>
<dbReference type="Proteomes" id="UP001500212">
    <property type="component" value="Unassembled WGS sequence"/>
</dbReference>
<reference evidence="4" key="1">
    <citation type="journal article" date="2019" name="Int. J. Syst. Evol. Microbiol.">
        <title>The Global Catalogue of Microorganisms (GCM) 10K type strain sequencing project: providing services to taxonomists for standard genome sequencing and annotation.</title>
        <authorList>
            <consortium name="The Broad Institute Genomics Platform"/>
            <consortium name="The Broad Institute Genome Sequencing Center for Infectious Disease"/>
            <person name="Wu L."/>
            <person name="Ma J."/>
        </authorList>
    </citation>
    <scope>NUCLEOTIDE SEQUENCE [LARGE SCALE GENOMIC DNA]</scope>
    <source>
        <strain evidence="4">JCM 17938</strain>
    </source>
</reference>
<keyword evidence="4" id="KW-1185">Reference proteome</keyword>
<dbReference type="RefSeq" id="WP_345360844.1">
    <property type="nucleotide sequence ID" value="NZ_BAABHJ010000022.1"/>
</dbReference>
<dbReference type="EMBL" id="BAABHJ010000022">
    <property type="protein sequence ID" value="GAA4613042.1"/>
    <property type="molecule type" value="Genomic_DNA"/>
</dbReference>
<name>A0ABP8TPB8_9ACTN</name>
<evidence type="ECO:0000259" key="2">
    <source>
        <dbReference type="Pfam" id="PF04909"/>
    </source>
</evidence>
<evidence type="ECO:0000256" key="1">
    <source>
        <dbReference type="ARBA" id="ARBA00038310"/>
    </source>
</evidence>
<comment type="similarity">
    <text evidence="1">Belongs to the metallo-dependent hydrolases superfamily.</text>
</comment>
<organism evidence="3 4">
    <name type="scientific">Actinoallomurus liliacearum</name>
    <dbReference type="NCBI Taxonomy" id="1080073"/>
    <lineage>
        <taxon>Bacteria</taxon>
        <taxon>Bacillati</taxon>
        <taxon>Actinomycetota</taxon>
        <taxon>Actinomycetes</taxon>
        <taxon>Streptosporangiales</taxon>
        <taxon>Thermomonosporaceae</taxon>
        <taxon>Actinoallomurus</taxon>
    </lineage>
</organism>
<sequence length="277" mass="29932">MIIDAHHHLWTADYAWLADPALAPIRRDYAIDDLRVHLQAAGIDATVLVEAGRCDDAETREFLSLAENAPEIAAVVGWASLEDPALSDTLAAHRAGPGGRYLAGIRDQIQGHPDDFLDRPSVRAGLRSVARAGLINELVVRPSQLPAVIRAVDAVPGTTFVLDHLGKPRVAAGPDGLAEWRALIAPLAEREHVIVKLSGLVAEADWAMWTVDDLRPFVEAALGLFGPDRLMFGSDWPVCEVAASYEQVVDAIETILGGRPENVFATTATRTYMLEGK</sequence>
<dbReference type="PANTHER" id="PTHR43569:SF2">
    <property type="entry name" value="AMIDOHYDROLASE-RELATED DOMAIN-CONTAINING PROTEIN"/>
    <property type="match status" value="1"/>
</dbReference>
<accession>A0ABP8TPB8</accession>
<evidence type="ECO:0000313" key="3">
    <source>
        <dbReference type="EMBL" id="GAA4613042.1"/>
    </source>
</evidence>
<feature type="domain" description="Amidohydrolase-related" evidence="2">
    <location>
        <begin position="3"/>
        <end position="253"/>
    </location>
</feature>
<protein>
    <submittedName>
        <fullName evidence="3">Amidohydrolase family protein</fullName>
    </submittedName>
</protein>
<dbReference type="PANTHER" id="PTHR43569">
    <property type="entry name" value="AMIDOHYDROLASE"/>
    <property type="match status" value="1"/>
</dbReference>
<gene>
    <name evidence="3" type="ORF">GCM10023195_56290</name>
</gene>
<dbReference type="InterPro" id="IPR032466">
    <property type="entry name" value="Metal_Hydrolase"/>
</dbReference>
<evidence type="ECO:0000313" key="4">
    <source>
        <dbReference type="Proteomes" id="UP001500212"/>
    </source>
</evidence>
<dbReference type="InterPro" id="IPR006680">
    <property type="entry name" value="Amidohydro-rel"/>
</dbReference>
<dbReference type="SUPFAM" id="SSF51556">
    <property type="entry name" value="Metallo-dependent hydrolases"/>
    <property type="match status" value="1"/>
</dbReference>
<dbReference type="Pfam" id="PF04909">
    <property type="entry name" value="Amidohydro_2"/>
    <property type="match status" value="1"/>
</dbReference>
<comment type="caution">
    <text evidence="3">The sequence shown here is derived from an EMBL/GenBank/DDBJ whole genome shotgun (WGS) entry which is preliminary data.</text>
</comment>
<dbReference type="InterPro" id="IPR052350">
    <property type="entry name" value="Metallo-dep_Lactonases"/>
</dbReference>
<dbReference type="Gene3D" id="3.20.20.140">
    <property type="entry name" value="Metal-dependent hydrolases"/>
    <property type="match status" value="1"/>
</dbReference>